<evidence type="ECO:0000313" key="1">
    <source>
        <dbReference type="EMBL" id="RQH00236.1"/>
    </source>
</evidence>
<reference evidence="1 2" key="1">
    <citation type="submission" date="2018-11" db="EMBL/GenBank/DDBJ databases">
        <title>Paraburkholderia sp. DHOA04, isolated from soil.</title>
        <authorList>
            <person name="Gao Z.-H."/>
            <person name="Qiu L.-H."/>
            <person name="Fu J.-C."/>
        </authorList>
    </citation>
    <scope>NUCLEOTIDE SEQUENCE [LARGE SCALE GENOMIC DNA]</scope>
    <source>
        <strain evidence="1 2">DHOA04</strain>
    </source>
</reference>
<organism evidence="1 2">
    <name type="scientific">Paraburkholderia dinghuensis</name>
    <dbReference type="NCBI Taxonomy" id="2305225"/>
    <lineage>
        <taxon>Bacteria</taxon>
        <taxon>Pseudomonadati</taxon>
        <taxon>Pseudomonadota</taxon>
        <taxon>Betaproteobacteria</taxon>
        <taxon>Burkholderiales</taxon>
        <taxon>Burkholderiaceae</taxon>
        <taxon>Paraburkholderia</taxon>
    </lineage>
</organism>
<dbReference type="AlphaFoldDB" id="A0A3N6PMI8"/>
<dbReference type="Proteomes" id="UP000272778">
    <property type="component" value="Unassembled WGS sequence"/>
</dbReference>
<dbReference type="SUPFAM" id="SSF50475">
    <property type="entry name" value="FMN-binding split barrel"/>
    <property type="match status" value="1"/>
</dbReference>
<keyword evidence="2" id="KW-1185">Reference proteome</keyword>
<comment type="caution">
    <text evidence="1">The sequence shown here is derived from an EMBL/GenBank/DDBJ whole genome shotgun (WGS) entry which is preliminary data.</text>
</comment>
<dbReference type="InterPro" id="IPR012349">
    <property type="entry name" value="Split_barrel_FMN-bd"/>
</dbReference>
<dbReference type="OrthoDB" id="9794948at2"/>
<evidence type="ECO:0000313" key="2">
    <source>
        <dbReference type="Proteomes" id="UP000272778"/>
    </source>
</evidence>
<dbReference type="RefSeq" id="WP_124153824.1">
    <property type="nucleotide sequence ID" value="NZ_RQIS01000028.1"/>
</dbReference>
<dbReference type="Gene3D" id="2.30.110.10">
    <property type="entry name" value="Electron Transport, Fmn-binding Protein, Chain A"/>
    <property type="match status" value="1"/>
</dbReference>
<name>A0A3N6PMI8_9BURK</name>
<accession>A0A3N6PMI8</accession>
<dbReference type="Pfam" id="PF04299">
    <property type="entry name" value="FMN_bind_2"/>
    <property type="match status" value="1"/>
</dbReference>
<dbReference type="EMBL" id="RQIS01000028">
    <property type="protein sequence ID" value="RQH00236.1"/>
    <property type="molecule type" value="Genomic_DNA"/>
</dbReference>
<proteinExistence type="predicted"/>
<protein>
    <submittedName>
        <fullName evidence="1">FMN-binding negative transcriptional regulator</fullName>
    </submittedName>
</protein>
<dbReference type="InterPro" id="IPR007396">
    <property type="entry name" value="TR_PAI2-type"/>
</dbReference>
<gene>
    <name evidence="1" type="ORF">D1Y85_25320</name>
</gene>
<dbReference type="PIRSF" id="PIRSF010372">
    <property type="entry name" value="PaiB"/>
    <property type="match status" value="1"/>
</dbReference>
<sequence length="214" mass="23488">MYVPAHFEENRREVIDALIAAQPFGSLVTRGPAGLDANHIPFEFEPANGPFGTLRAHVARANPVWREVADAPEALVIFQGPTAYISPTWYPSKHETHRQVPTWNYMVVHAHGRIVVHDDENYVRGVVARLTRKMEAGESVPWKMGDAPADYLTQMLGAIVGIEIEVTKLVGKWKLSQNKTAADIEGAASTLLAREGDAQRAVGQAMRESAPASK</sequence>
<dbReference type="PANTHER" id="PTHR35802:SF1">
    <property type="entry name" value="PROTEASE SYNTHASE AND SPORULATION PROTEIN PAI 2"/>
    <property type="match status" value="1"/>
</dbReference>
<dbReference type="PANTHER" id="PTHR35802">
    <property type="entry name" value="PROTEASE SYNTHASE AND SPORULATION PROTEIN PAI 2"/>
    <property type="match status" value="1"/>
</dbReference>